<gene>
    <name evidence="1" type="ORF">OU798_06250</name>
</gene>
<dbReference type="Proteomes" id="UP001145087">
    <property type="component" value="Unassembled WGS sequence"/>
</dbReference>
<protein>
    <submittedName>
        <fullName evidence="1">Uncharacterized protein</fullName>
    </submittedName>
</protein>
<evidence type="ECO:0000313" key="2">
    <source>
        <dbReference type="Proteomes" id="UP001145087"/>
    </source>
</evidence>
<dbReference type="EMBL" id="JAPOHD010000012">
    <property type="protein sequence ID" value="MCY1719936.1"/>
    <property type="molecule type" value="Genomic_DNA"/>
</dbReference>
<keyword evidence="2" id="KW-1185">Reference proteome</keyword>
<accession>A0A9X3F6Q1</accession>
<sequence>MVKLNKMDITEQLIKERIVIEVETDCKLVSIKSKTRGKLILTEKKLFFVNEEGRILETFNLAHIHSLNIRKLFGLFSKDIFFGHENSYYTIKVQFPKDWKILIDRQISMLKT</sequence>
<proteinExistence type="predicted"/>
<dbReference type="AlphaFoldDB" id="A0A9X3F6Q1"/>
<dbReference type="RefSeq" id="WP_343332269.1">
    <property type="nucleotide sequence ID" value="NZ_JAPOHD010000012.1"/>
</dbReference>
<organism evidence="1 2">
    <name type="scientific">Draconibacterium aestuarii</name>
    <dbReference type="NCBI Taxonomy" id="2998507"/>
    <lineage>
        <taxon>Bacteria</taxon>
        <taxon>Pseudomonadati</taxon>
        <taxon>Bacteroidota</taxon>
        <taxon>Bacteroidia</taxon>
        <taxon>Marinilabiliales</taxon>
        <taxon>Prolixibacteraceae</taxon>
        <taxon>Draconibacterium</taxon>
    </lineage>
</organism>
<evidence type="ECO:0000313" key="1">
    <source>
        <dbReference type="EMBL" id="MCY1719936.1"/>
    </source>
</evidence>
<comment type="caution">
    <text evidence="1">The sequence shown here is derived from an EMBL/GenBank/DDBJ whole genome shotgun (WGS) entry which is preliminary data.</text>
</comment>
<reference evidence="1" key="1">
    <citation type="submission" date="2022-11" db="EMBL/GenBank/DDBJ databases">
        <title>Marilongibacter aestuarii gen. nov., sp. nov., isolated from tidal flat sediment.</title>
        <authorList>
            <person name="Jiayan W."/>
        </authorList>
    </citation>
    <scope>NUCLEOTIDE SEQUENCE</scope>
    <source>
        <strain evidence="1">Z1-6</strain>
    </source>
</reference>
<name>A0A9X3F6Q1_9BACT</name>